<protein>
    <submittedName>
        <fullName evidence="5">DNA-binding protein HU-alpha</fullName>
    </submittedName>
</protein>
<evidence type="ECO:0000313" key="5">
    <source>
        <dbReference type="EMBL" id="GHC12433.1"/>
    </source>
</evidence>
<dbReference type="InterPro" id="IPR000119">
    <property type="entry name" value="Hist_DNA-bd"/>
</dbReference>
<dbReference type="AlphaFoldDB" id="A0A8J3DEU6"/>
<gene>
    <name evidence="5" type="primary">hupB</name>
    <name evidence="5" type="ORF">GCM10007047_32300</name>
</gene>
<dbReference type="PRINTS" id="PR01727">
    <property type="entry name" value="DNABINDINGHU"/>
</dbReference>
<evidence type="ECO:0000256" key="1">
    <source>
        <dbReference type="ARBA" id="ARBA00010529"/>
    </source>
</evidence>
<accession>A0A8J3DEU6</accession>
<keyword evidence="6" id="KW-1185">Reference proteome</keyword>
<dbReference type="Proteomes" id="UP000642829">
    <property type="component" value="Unassembled WGS sequence"/>
</dbReference>
<dbReference type="Pfam" id="PF00216">
    <property type="entry name" value="Bac_DNA_binding"/>
    <property type="match status" value="1"/>
</dbReference>
<dbReference type="InterPro" id="IPR020816">
    <property type="entry name" value="Histone-like_DNA-bd_CS"/>
</dbReference>
<keyword evidence="3 5" id="KW-0238">DNA-binding</keyword>
<dbReference type="PROSITE" id="PS00045">
    <property type="entry name" value="HISTONE_LIKE"/>
    <property type="match status" value="1"/>
</dbReference>
<dbReference type="GO" id="GO:0030261">
    <property type="term" value="P:chromosome condensation"/>
    <property type="evidence" value="ECO:0007669"/>
    <property type="project" value="UniProtKB-KW"/>
</dbReference>
<reference evidence="5" key="1">
    <citation type="journal article" date="2014" name="Int. J. Syst. Evol. Microbiol.">
        <title>Complete genome sequence of Corynebacterium casei LMG S-19264T (=DSM 44701T), isolated from a smear-ripened cheese.</title>
        <authorList>
            <consortium name="US DOE Joint Genome Institute (JGI-PGF)"/>
            <person name="Walter F."/>
            <person name="Albersmeier A."/>
            <person name="Kalinowski J."/>
            <person name="Ruckert C."/>
        </authorList>
    </citation>
    <scope>NUCLEOTIDE SEQUENCE</scope>
    <source>
        <strain evidence="5">KCTC 12870</strain>
    </source>
</reference>
<dbReference type="PANTHER" id="PTHR33175:SF3">
    <property type="entry name" value="DNA-BINDING PROTEIN HU-BETA"/>
    <property type="match status" value="1"/>
</dbReference>
<dbReference type="PANTHER" id="PTHR33175">
    <property type="entry name" value="DNA-BINDING PROTEIN HU"/>
    <property type="match status" value="1"/>
</dbReference>
<proteinExistence type="inferred from homology"/>
<dbReference type="EMBL" id="BMXG01000028">
    <property type="protein sequence ID" value="GHC12433.1"/>
    <property type="molecule type" value="Genomic_DNA"/>
</dbReference>
<comment type="caution">
    <text evidence="5">The sequence shown here is derived from an EMBL/GenBank/DDBJ whole genome shotgun (WGS) entry which is preliminary data.</text>
</comment>
<dbReference type="CDD" id="cd13831">
    <property type="entry name" value="HU"/>
    <property type="match status" value="1"/>
</dbReference>
<keyword evidence="2" id="KW-0226">DNA condensation</keyword>
<dbReference type="Gene3D" id="4.10.520.10">
    <property type="entry name" value="IHF-like DNA-binding proteins"/>
    <property type="match status" value="1"/>
</dbReference>
<dbReference type="GO" id="GO:0003677">
    <property type="term" value="F:DNA binding"/>
    <property type="evidence" value="ECO:0007669"/>
    <property type="project" value="UniProtKB-KW"/>
</dbReference>
<sequence length="93" mass="9834">MNKAELVIEVQKNLGKEATKASAERAVEAVLEAVKKGVKKDKAGVQLIGFGTFSVAKRAARTGVNPKTGEKIKIKASKTVKFKPGTGLKALVQ</sequence>
<comment type="similarity">
    <text evidence="1 4">Belongs to the bacterial histone-like protein family.</text>
</comment>
<dbReference type="SMART" id="SM00411">
    <property type="entry name" value="BHL"/>
    <property type="match status" value="1"/>
</dbReference>
<dbReference type="InterPro" id="IPR010992">
    <property type="entry name" value="IHF-like_DNA-bd_dom_sf"/>
</dbReference>
<evidence type="ECO:0000313" key="6">
    <source>
        <dbReference type="Proteomes" id="UP000642829"/>
    </source>
</evidence>
<name>A0A8J3DEU6_9BACT</name>
<evidence type="ECO:0000256" key="3">
    <source>
        <dbReference type="ARBA" id="ARBA00023125"/>
    </source>
</evidence>
<evidence type="ECO:0000256" key="4">
    <source>
        <dbReference type="RuleBase" id="RU003939"/>
    </source>
</evidence>
<organism evidence="5 6">
    <name type="scientific">Cerasicoccus arenae</name>
    <dbReference type="NCBI Taxonomy" id="424488"/>
    <lineage>
        <taxon>Bacteria</taxon>
        <taxon>Pseudomonadati</taxon>
        <taxon>Verrucomicrobiota</taxon>
        <taxon>Opitutia</taxon>
        <taxon>Puniceicoccales</taxon>
        <taxon>Cerasicoccaceae</taxon>
        <taxon>Cerasicoccus</taxon>
    </lineage>
</organism>
<dbReference type="GO" id="GO:0030527">
    <property type="term" value="F:structural constituent of chromatin"/>
    <property type="evidence" value="ECO:0007669"/>
    <property type="project" value="InterPro"/>
</dbReference>
<dbReference type="SUPFAM" id="SSF47729">
    <property type="entry name" value="IHF-like DNA-binding proteins"/>
    <property type="match status" value="1"/>
</dbReference>
<dbReference type="GO" id="GO:0005829">
    <property type="term" value="C:cytosol"/>
    <property type="evidence" value="ECO:0007669"/>
    <property type="project" value="TreeGrafter"/>
</dbReference>
<dbReference type="RefSeq" id="WP_189517180.1">
    <property type="nucleotide sequence ID" value="NZ_BMXG01000028.1"/>
</dbReference>
<reference evidence="5" key="2">
    <citation type="submission" date="2020-09" db="EMBL/GenBank/DDBJ databases">
        <authorList>
            <person name="Sun Q."/>
            <person name="Kim S."/>
        </authorList>
    </citation>
    <scope>NUCLEOTIDE SEQUENCE</scope>
    <source>
        <strain evidence="5">KCTC 12870</strain>
    </source>
</reference>
<evidence type="ECO:0000256" key="2">
    <source>
        <dbReference type="ARBA" id="ARBA00023067"/>
    </source>
</evidence>